<keyword evidence="3" id="KW-1185">Reference proteome</keyword>
<proteinExistence type="predicted"/>
<reference evidence="2 3" key="1">
    <citation type="submission" date="2019-03" db="EMBL/GenBank/DDBJ databases">
        <title>First draft genome of Liparis tanakae, snailfish: a comprehensive survey of snailfish specific genes.</title>
        <authorList>
            <person name="Kim W."/>
            <person name="Song I."/>
            <person name="Jeong J.-H."/>
            <person name="Kim D."/>
            <person name="Kim S."/>
            <person name="Ryu S."/>
            <person name="Song J.Y."/>
            <person name="Lee S.K."/>
        </authorList>
    </citation>
    <scope>NUCLEOTIDE SEQUENCE [LARGE SCALE GENOMIC DNA]</scope>
    <source>
        <tissue evidence="2">Muscle</tissue>
    </source>
</reference>
<evidence type="ECO:0000256" key="1">
    <source>
        <dbReference type="SAM" id="MobiDB-lite"/>
    </source>
</evidence>
<comment type="caution">
    <text evidence="2">The sequence shown here is derived from an EMBL/GenBank/DDBJ whole genome shotgun (WGS) entry which is preliminary data.</text>
</comment>
<evidence type="ECO:0000313" key="3">
    <source>
        <dbReference type="Proteomes" id="UP000314294"/>
    </source>
</evidence>
<protein>
    <submittedName>
        <fullName evidence="2">Uncharacterized protein</fullName>
    </submittedName>
</protein>
<feature type="compositionally biased region" description="Basic and acidic residues" evidence="1">
    <location>
        <begin position="184"/>
        <end position="195"/>
    </location>
</feature>
<gene>
    <name evidence="2" type="ORF">EYF80_062592</name>
</gene>
<organism evidence="2 3">
    <name type="scientific">Liparis tanakae</name>
    <name type="common">Tanaka's snailfish</name>
    <dbReference type="NCBI Taxonomy" id="230148"/>
    <lineage>
        <taxon>Eukaryota</taxon>
        <taxon>Metazoa</taxon>
        <taxon>Chordata</taxon>
        <taxon>Craniata</taxon>
        <taxon>Vertebrata</taxon>
        <taxon>Euteleostomi</taxon>
        <taxon>Actinopterygii</taxon>
        <taxon>Neopterygii</taxon>
        <taxon>Teleostei</taxon>
        <taxon>Neoteleostei</taxon>
        <taxon>Acanthomorphata</taxon>
        <taxon>Eupercaria</taxon>
        <taxon>Perciformes</taxon>
        <taxon>Cottioidei</taxon>
        <taxon>Cottales</taxon>
        <taxon>Liparidae</taxon>
        <taxon>Liparis</taxon>
    </lineage>
</organism>
<feature type="region of interest" description="Disordered" evidence="1">
    <location>
        <begin position="45"/>
        <end position="83"/>
    </location>
</feature>
<feature type="compositionally biased region" description="Basic and acidic residues" evidence="1">
    <location>
        <begin position="344"/>
        <end position="354"/>
    </location>
</feature>
<dbReference type="Proteomes" id="UP000314294">
    <property type="component" value="Unassembled WGS sequence"/>
</dbReference>
<dbReference type="AlphaFoldDB" id="A0A4Z2EEG6"/>
<feature type="region of interest" description="Disordered" evidence="1">
    <location>
        <begin position="170"/>
        <end position="261"/>
    </location>
</feature>
<feature type="region of interest" description="Disordered" evidence="1">
    <location>
        <begin position="285"/>
        <end position="372"/>
    </location>
</feature>
<evidence type="ECO:0000313" key="2">
    <source>
        <dbReference type="EMBL" id="TNN27266.1"/>
    </source>
</evidence>
<feature type="compositionally biased region" description="Acidic residues" evidence="1">
    <location>
        <begin position="224"/>
        <end position="246"/>
    </location>
</feature>
<dbReference type="EMBL" id="SRLO01008603">
    <property type="protein sequence ID" value="TNN27266.1"/>
    <property type="molecule type" value="Genomic_DNA"/>
</dbReference>
<name>A0A4Z2EEG6_9TELE</name>
<sequence length="408" mass="43992">MLRRPALITATRRSLARPRKSGSLLLFITSSSSVRKSETCFTWSPVGGERVAGDDGGVSEAGGEEELGGGAGGDHQQGQQPPARPLQQLGVRLSQPGVGAVQQRQQRQNHVLRVQHVQQNLEQNQLTPSTCSQYSVYSVYLVFPAAQGQTQEAVVETPLLAAARHVSGEHGVQSGAAARLQQPDQREEAPVEGRRGVRGQVGLTQHTHSETRSTLAPPPHRGEEEEDDNEDEEEEEDNEEEDDEECLPSHGPVQASGQRDRLQHRLQHGELVLLTWDRRGQVSLQHASVTPPSRLRHASDTPPTRLRHASDTPRSSGATSWAAATARSPEASAGTAPRDTAALRAREDNLREEATPTQRAPGGSPVLPGPGGALLLVLQQHHEAAQTLLDQNRVPEQRAGHVGGEGVH</sequence>
<accession>A0A4Z2EEG6</accession>
<feature type="compositionally biased region" description="Low complexity" evidence="1">
    <location>
        <begin position="314"/>
        <end position="333"/>
    </location>
</feature>